<reference evidence="2" key="1">
    <citation type="submission" date="2022-11" db="EMBL/GenBank/DDBJ databases">
        <title>Minimal conservation of predation-associated metabolite biosynthetic gene clusters underscores biosynthetic potential of Myxococcota including descriptions for ten novel species: Archangium lansinium sp. nov., Myxococcus landrumus sp. nov., Nannocystis bai.</title>
        <authorList>
            <person name="Ahearne A."/>
            <person name="Stevens C."/>
            <person name="Phillips K."/>
        </authorList>
    </citation>
    <scope>NUCLEOTIDE SEQUENCE</scope>
    <source>
        <strain evidence="2">Na p29</strain>
    </source>
</reference>
<evidence type="ECO:0000313" key="3">
    <source>
        <dbReference type="Proteomes" id="UP001150924"/>
    </source>
</evidence>
<accession>A0A9X3EQ94</accession>
<dbReference type="InterPro" id="IPR025295">
    <property type="entry name" value="eCIS_core_dom"/>
</dbReference>
<gene>
    <name evidence="2" type="ORF">OV079_17200</name>
</gene>
<sequence>MARSIAALREEVGLPLDRRVRERIEPRFGRSLGHVRVHTSTAGEAAARAMGASAFTLGRDIFLPRANERGRERLLVHEVSHTLQRGEPHTIFRSPARSVNEPTAAPDMEKRACSEDEQRALQRSLVRSRELVLRARRRLFTLRGGRARKAMFGDRSLANLVTMHAQLTQLADSLRDAAMGEGTASPSRPRLLCSDVTSAAAYNQEHTIVFRSPLPTAERALDEIVIHEFAHSLLGLVAVDIYTQDQLFYRLRELPAFARGESIHQRNAESYAAFVLFLASDDPDLEKYLDQTRQEAGVQFADVRWQEGPGAPEEDERERGESSVLNALAIVQYALRSIERSSTHLMHALGNLTPEREMQLYHTHPFAAHIPWGKGRPSADEVGLVERLIAKAKVLAAIMQKLVFVEMIGAPNTSAEPRQSRQIGWIGDRESQSGEEVRFDLPRRTLLVTRQFFTKARASQIRWIVTALVERALGPVPLNISLGESPTAAQSESLREWGAVQSMVAGWGNTLSGG</sequence>
<dbReference type="InterPro" id="IPR024079">
    <property type="entry name" value="MetalloPept_cat_dom_sf"/>
</dbReference>
<dbReference type="Proteomes" id="UP001150924">
    <property type="component" value="Unassembled WGS sequence"/>
</dbReference>
<evidence type="ECO:0000313" key="2">
    <source>
        <dbReference type="EMBL" id="MCY1007260.1"/>
    </source>
</evidence>
<evidence type="ECO:0000259" key="1">
    <source>
        <dbReference type="Pfam" id="PF13699"/>
    </source>
</evidence>
<dbReference type="Gene3D" id="3.40.390.10">
    <property type="entry name" value="Collagenase (Catalytic Domain)"/>
    <property type="match status" value="1"/>
</dbReference>
<organism evidence="2 3">
    <name type="scientific">Nannocystis pusilla</name>
    <dbReference type="NCBI Taxonomy" id="889268"/>
    <lineage>
        <taxon>Bacteria</taxon>
        <taxon>Pseudomonadati</taxon>
        <taxon>Myxococcota</taxon>
        <taxon>Polyangia</taxon>
        <taxon>Nannocystales</taxon>
        <taxon>Nannocystaceae</taxon>
        <taxon>Nannocystis</taxon>
    </lineage>
</organism>
<dbReference type="EMBL" id="JAPNKE010000002">
    <property type="protein sequence ID" value="MCY1007260.1"/>
    <property type="molecule type" value="Genomic_DNA"/>
</dbReference>
<proteinExistence type="predicted"/>
<feature type="domain" description="eCIS core" evidence="1">
    <location>
        <begin position="15"/>
        <end position="87"/>
    </location>
</feature>
<keyword evidence="3" id="KW-1185">Reference proteome</keyword>
<name>A0A9X3EQ94_9BACT</name>
<dbReference type="GO" id="GO:0008237">
    <property type="term" value="F:metallopeptidase activity"/>
    <property type="evidence" value="ECO:0007669"/>
    <property type="project" value="InterPro"/>
</dbReference>
<comment type="caution">
    <text evidence="2">The sequence shown here is derived from an EMBL/GenBank/DDBJ whole genome shotgun (WGS) entry which is preliminary data.</text>
</comment>
<protein>
    <submittedName>
        <fullName evidence="2">DUF4157 domain-containing protein</fullName>
    </submittedName>
</protein>
<dbReference type="AlphaFoldDB" id="A0A9X3EQ94"/>
<dbReference type="RefSeq" id="WP_267769859.1">
    <property type="nucleotide sequence ID" value="NZ_JAPNKE010000002.1"/>
</dbReference>
<dbReference type="Pfam" id="PF13699">
    <property type="entry name" value="eCIS_core"/>
    <property type="match status" value="1"/>
</dbReference>